<keyword evidence="1" id="KW-0472">Membrane</keyword>
<evidence type="ECO:0000313" key="3">
    <source>
        <dbReference type="Proteomes" id="UP000828390"/>
    </source>
</evidence>
<dbReference type="Proteomes" id="UP000828390">
    <property type="component" value="Unassembled WGS sequence"/>
</dbReference>
<keyword evidence="3" id="KW-1185">Reference proteome</keyword>
<name>A0A9D4L5B7_DREPO</name>
<accession>A0A9D4L5B7</accession>
<feature type="transmembrane region" description="Helical" evidence="1">
    <location>
        <begin position="63"/>
        <end position="86"/>
    </location>
</feature>
<gene>
    <name evidence="2" type="ORF">DPMN_094580</name>
</gene>
<comment type="caution">
    <text evidence="2">The sequence shown here is derived from an EMBL/GenBank/DDBJ whole genome shotgun (WGS) entry which is preliminary data.</text>
</comment>
<dbReference type="EMBL" id="JAIWYP010000003">
    <property type="protein sequence ID" value="KAH3852083.1"/>
    <property type="molecule type" value="Genomic_DNA"/>
</dbReference>
<dbReference type="AlphaFoldDB" id="A0A9D4L5B7"/>
<keyword evidence="1" id="KW-0812">Transmembrane</keyword>
<proteinExistence type="predicted"/>
<evidence type="ECO:0000256" key="1">
    <source>
        <dbReference type="SAM" id="Phobius"/>
    </source>
</evidence>
<sequence length="173" mass="19207">MKNYVVCTNSSECVLQIDKYNLQYTDTFECVVSNIYGEDKKTIVLQTHLKTTDEPESSDSIRLYIIIGVVATVFLAVNIVGCKAIYKRFGERNSHAIIPSEHITMQTILEPERTAEALSPGEDNYDEVEETLISSANNSSSNDIGNGLGQSRRQYEVLIRSGANSESPYSGLQ</sequence>
<evidence type="ECO:0000313" key="2">
    <source>
        <dbReference type="EMBL" id="KAH3852083.1"/>
    </source>
</evidence>
<protein>
    <submittedName>
        <fullName evidence="2">Uncharacterized protein</fullName>
    </submittedName>
</protein>
<keyword evidence="1" id="KW-1133">Transmembrane helix</keyword>
<reference evidence="2" key="2">
    <citation type="submission" date="2020-11" db="EMBL/GenBank/DDBJ databases">
        <authorList>
            <person name="McCartney M.A."/>
            <person name="Auch B."/>
            <person name="Kono T."/>
            <person name="Mallez S."/>
            <person name="Becker A."/>
            <person name="Gohl D.M."/>
            <person name="Silverstein K.A.T."/>
            <person name="Koren S."/>
            <person name="Bechman K.B."/>
            <person name="Herman A."/>
            <person name="Abrahante J.E."/>
            <person name="Garbe J."/>
        </authorList>
    </citation>
    <scope>NUCLEOTIDE SEQUENCE</scope>
    <source>
        <strain evidence="2">Duluth1</strain>
        <tissue evidence="2">Whole animal</tissue>
    </source>
</reference>
<reference evidence="2" key="1">
    <citation type="journal article" date="2019" name="bioRxiv">
        <title>The Genome of the Zebra Mussel, Dreissena polymorpha: A Resource for Invasive Species Research.</title>
        <authorList>
            <person name="McCartney M.A."/>
            <person name="Auch B."/>
            <person name="Kono T."/>
            <person name="Mallez S."/>
            <person name="Zhang Y."/>
            <person name="Obille A."/>
            <person name="Becker A."/>
            <person name="Abrahante J.E."/>
            <person name="Garbe J."/>
            <person name="Badalamenti J.P."/>
            <person name="Herman A."/>
            <person name="Mangelson H."/>
            <person name="Liachko I."/>
            <person name="Sullivan S."/>
            <person name="Sone E.D."/>
            <person name="Koren S."/>
            <person name="Silverstein K.A.T."/>
            <person name="Beckman K.B."/>
            <person name="Gohl D.M."/>
        </authorList>
    </citation>
    <scope>NUCLEOTIDE SEQUENCE</scope>
    <source>
        <strain evidence="2">Duluth1</strain>
        <tissue evidence="2">Whole animal</tissue>
    </source>
</reference>
<organism evidence="2 3">
    <name type="scientific">Dreissena polymorpha</name>
    <name type="common">Zebra mussel</name>
    <name type="synonym">Mytilus polymorpha</name>
    <dbReference type="NCBI Taxonomy" id="45954"/>
    <lineage>
        <taxon>Eukaryota</taxon>
        <taxon>Metazoa</taxon>
        <taxon>Spiralia</taxon>
        <taxon>Lophotrochozoa</taxon>
        <taxon>Mollusca</taxon>
        <taxon>Bivalvia</taxon>
        <taxon>Autobranchia</taxon>
        <taxon>Heteroconchia</taxon>
        <taxon>Euheterodonta</taxon>
        <taxon>Imparidentia</taxon>
        <taxon>Neoheterodontei</taxon>
        <taxon>Myida</taxon>
        <taxon>Dreissenoidea</taxon>
        <taxon>Dreissenidae</taxon>
        <taxon>Dreissena</taxon>
    </lineage>
</organism>